<evidence type="ECO:0000256" key="1">
    <source>
        <dbReference type="SAM" id="Phobius"/>
    </source>
</evidence>
<dbReference type="AlphaFoldDB" id="A0A8J8GDF2"/>
<gene>
    <name evidence="2" type="ORF">HR057_08545</name>
</gene>
<accession>A0A8J8GDF2</accession>
<keyword evidence="1" id="KW-0472">Membrane</keyword>
<evidence type="ECO:0000313" key="2">
    <source>
        <dbReference type="EMBL" id="NSL51814.1"/>
    </source>
</evidence>
<feature type="transmembrane region" description="Helical" evidence="1">
    <location>
        <begin position="6"/>
        <end position="27"/>
    </location>
</feature>
<dbReference type="EMBL" id="JABTTE010000009">
    <property type="protein sequence ID" value="NSL51814.1"/>
    <property type="molecule type" value="Genomic_DNA"/>
</dbReference>
<keyword evidence="3" id="KW-1185">Reference proteome</keyword>
<sequence length="54" mass="6374">MNIGDILFQLFGILVLVFFIAIIVFVARSSKKRKDQLDRIEEKLDRVLRQIPKE</sequence>
<keyword evidence="1" id="KW-0812">Transmembrane</keyword>
<keyword evidence="1" id="KW-1133">Transmembrane helix</keyword>
<reference evidence="2" key="1">
    <citation type="submission" date="2020-06" db="EMBL/GenBank/DDBJ databases">
        <title>A novel thermopfilic bacterium from Erzurum, Turkey.</title>
        <authorList>
            <person name="Adiguzel A."/>
            <person name="Ay H."/>
            <person name="Baltaci M.O."/>
        </authorList>
    </citation>
    <scope>NUCLEOTIDE SEQUENCE</scope>
    <source>
        <strain evidence="2">P2</strain>
    </source>
</reference>
<dbReference type="InterPro" id="IPR025143">
    <property type="entry name" value="DUF4083"/>
</dbReference>
<proteinExistence type="predicted"/>
<evidence type="ECO:0000313" key="3">
    <source>
        <dbReference type="Proteomes" id="UP000625804"/>
    </source>
</evidence>
<dbReference type="Pfam" id="PF13314">
    <property type="entry name" value="DUF4083"/>
    <property type="match status" value="1"/>
</dbReference>
<protein>
    <submittedName>
        <fullName evidence="2">DUF4083 family protein</fullName>
    </submittedName>
</protein>
<comment type="caution">
    <text evidence="2">The sequence shown here is derived from an EMBL/GenBank/DDBJ whole genome shotgun (WGS) entry which is preliminary data.</text>
</comment>
<dbReference type="Proteomes" id="UP000625804">
    <property type="component" value="Unassembled WGS sequence"/>
</dbReference>
<organism evidence="2 3">
    <name type="scientific">Calidifontibacillus erzurumensis</name>
    <dbReference type="NCBI Taxonomy" id="2741433"/>
    <lineage>
        <taxon>Bacteria</taxon>
        <taxon>Bacillati</taxon>
        <taxon>Bacillota</taxon>
        <taxon>Bacilli</taxon>
        <taxon>Bacillales</taxon>
        <taxon>Bacillaceae</taxon>
        <taxon>Calidifontibacillus/Schinkia group</taxon>
        <taxon>Calidifontibacillus</taxon>
    </lineage>
</organism>
<name>A0A8J8GDF2_9BACI</name>